<dbReference type="InterPro" id="IPR018333">
    <property type="entry name" value="Squalene_cyclase"/>
</dbReference>
<dbReference type="Proteomes" id="UP001500610">
    <property type="component" value="Unassembled WGS sequence"/>
</dbReference>
<dbReference type="EMBL" id="BAABIV010000018">
    <property type="protein sequence ID" value="GAA4997345.1"/>
    <property type="molecule type" value="Genomic_DNA"/>
</dbReference>
<evidence type="ECO:0000313" key="9">
    <source>
        <dbReference type="Proteomes" id="UP001500610"/>
    </source>
</evidence>
<keyword evidence="4" id="KW-0677">Repeat</keyword>
<evidence type="ECO:0000259" key="7">
    <source>
        <dbReference type="Pfam" id="PF13249"/>
    </source>
</evidence>
<organism evidence="8 9">
    <name type="scientific">Streptomyces hyderabadensis</name>
    <dbReference type="NCBI Taxonomy" id="598549"/>
    <lineage>
        <taxon>Bacteria</taxon>
        <taxon>Bacillati</taxon>
        <taxon>Actinomycetota</taxon>
        <taxon>Actinomycetes</taxon>
        <taxon>Kitasatosporales</taxon>
        <taxon>Streptomycetaceae</taxon>
        <taxon>Streptomyces</taxon>
    </lineage>
</organism>
<feature type="region of interest" description="Disordered" evidence="5">
    <location>
        <begin position="463"/>
        <end position="483"/>
    </location>
</feature>
<evidence type="ECO:0000313" key="8">
    <source>
        <dbReference type="EMBL" id="GAA4997345.1"/>
    </source>
</evidence>
<evidence type="ECO:0000256" key="3">
    <source>
        <dbReference type="ARBA" id="ARBA00022723"/>
    </source>
</evidence>
<dbReference type="PANTHER" id="PTHR11764:SF20">
    <property type="entry name" value="LANOSTEROL SYNTHASE"/>
    <property type="match status" value="1"/>
</dbReference>
<dbReference type="Pfam" id="PF13243">
    <property type="entry name" value="SQHop_cyclase_C"/>
    <property type="match status" value="1"/>
</dbReference>
<proteinExistence type="inferred from homology"/>
<dbReference type="InterPro" id="IPR032696">
    <property type="entry name" value="SQ_cyclase_C"/>
</dbReference>
<comment type="pathway">
    <text evidence="1">Secondary metabolite biosynthesis; hopanoid biosynthesis.</text>
</comment>
<accession>A0ABP9IHI6</accession>
<dbReference type="Gene3D" id="1.50.10.20">
    <property type="match status" value="3"/>
</dbReference>
<name>A0ABP9IHI6_9ACTN</name>
<evidence type="ECO:0000256" key="4">
    <source>
        <dbReference type="ARBA" id="ARBA00022737"/>
    </source>
</evidence>
<evidence type="ECO:0000259" key="6">
    <source>
        <dbReference type="Pfam" id="PF13243"/>
    </source>
</evidence>
<dbReference type="InterPro" id="IPR032697">
    <property type="entry name" value="SQ_cyclase_N"/>
</dbReference>
<feature type="domain" description="Squalene cyclase N-terminal" evidence="7">
    <location>
        <begin position="13"/>
        <end position="163"/>
    </location>
</feature>
<protein>
    <recommendedName>
        <fullName evidence="10">Squalene--hopene cyclase</fullName>
    </recommendedName>
</protein>
<comment type="caution">
    <text evidence="8">The sequence shown here is derived from an EMBL/GenBank/DDBJ whole genome shotgun (WGS) entry which is preliminary data.</text>
</comment>
<evidence type="ECO:0000256" key="2">
    <source>
        <dbReference type="ARBA" id="ARBA00009755"/>
    </source>
</evidence>
<sequence length="571" mass="60869">MCSDVDSRVEKSVARAAQALFAIQRPEGSWPNRRPTAVLGTAGAVVALHLADPERSRDLVERGAQWLVAAQNADGGWGGVPGAASQLVPTVVTASALTLTAPRTAGKPARRALDLIRSLGGVESLADPGMVHMATTFLALAGLRSLRGSRRIPLELLLLPRRIWRPRLSFRAAPFVAMAFIQAHDVEPKGVGGLLHRLARPAALRLLRDMERRENDRGGYGGDNWLAAVVCIGLCRTGASAHMIDATVGYLRSNVRPDGSWHIMQGLDLIGGSYVARGLADAGFRDDPRLARARQWLRGCRQDQAFPLYDAPPGGWGWEGPHGWPNFLDSANVLAALAPAGGEEPAEVLRTGLDWLLSRQDGRGSWGTFVPDTTLANDGPCPYTTAQCVESLLDGGLSRGDPRITRALDWLLAAQRPDGTYEGLWYRGLTAATATALVAFARGGVGDRPAARRAREALLAGQLADGSWGPGDTGTPGDDPSRGTVEETAWALRGLLAAGLPARDDRLRRAAEWIVSAQGDDGLWEANPVCLHIRRLAYYTDGLIGNGLALRALGAYRSALAAGPVPQREAS</sequence>
<dbReference type="Pfam" id="PF13249">
    <property type="entry name" value="SQHop_cyclase_N"/>
    <property type="match status" value="1"/>
</dbReference>
<dbReference type="PANTHER" id="PTHR11764">
    <property type="entry name" value="TERPENE CYCLASE/MUTASE FAMILY MEMBER"/>
    <property type="match status" value="1"/>
</dbReference>
<evidence type="ECO:0000256" key="5">
    <source>
        <dbReference type="SAM" id="MobiDB-lite"/>
    </source>
</evidence>
<comment type="similarity">
    <text evidence="2">Belongs to the terpene cyclase/mutase family.</text>
</comment>
<gene>
    <name evidence="8" type="ORF">GCM10023257_45140</name>
</gene>
<reference evidence="9" key="1">
    <citation type="journal article" date="2019" name="Int. J. Syst. Evol. Microbiol.">
        <title>The Global Catalogue of Microorganisms (GCM) 10K type strain sequencing project: providing services to taxonomists for standard genome sequencing and annotation.</title>
        <authorList>
            <consortium name="The Broad Institute Genomics Platform"/>
            <consortium name="The Broad Institute Genome Sequencing Center for Infectious Disease"/>
            <person name="Wu L."/>
            <person name="Ma J."/>
        </authorList>
    </citation>
    <scope>NUCLEOTIDE SEQUENCE [LARGE SCALE GENOMIC DNA]</scope>
    <source>
        <strain evidence="9">JCM 17657</strain>
    </source>
</reference>
<dbReference type="InterPro" id="IPR008930">
    <property type="entry name" value="Terpenoid_cyclase/PrenylTrfase"/>
</dbReference>
<dbReference type="SUPFAM" id="SSF48239">
    <property type="entry name" value="Terpenoid cyclases/Protein prenyltransferases"/>
    <property type="match status" value="2"/>
</dbReference>
<evidence type="ECO:0000256" key="1">
    <source>
        <dbReference type="ARBA" id="ARBA00004999"/>
    </source>
</evidence>
<feature type="domain" description="Squalene cyclase C-terminal" evidence="6">
    <location>
        <begin position="286"/>
        <end position="527"/>
    </location>
</feature>
<evidence type="ECO:0008006" key="10">
    <source>
        <dbReference type="Google" id="ProtNLM"/>
    </source>
</evidence>
<keyword evidence="9" id="KW-1185">Reference proteome</keyword>
<keyword evidence="3" id="KW-0479">Metal-binding</keyword>